<accession>A0A3E1C047</accession>
<sequence length="66" mass="7437">MCSFCHIAAVSPRKSEVLPGLRCSGNCGRLENRRAVLKLSFADRRSYKRNEGFRTADLSFPFKALT</sequence>
<dbReference type="Proteomes" id="UP000256748">
    <property type="component" value="Unassembled WGS sequence"/>
</dbReference>
<protein>
    <submittedName>
        <fullName evidence="1">Uncharacterized protein</fullName>
    </submittedName>
</protein>
<dbReference type="AlphaFoldDB" id="A0A3E1C047"/>
<dbReference type="EMBL" id="NAOO01000001">
    <property type="protein sequence ID" value="RFC01123.1"/>
    <property type="molecule type" value="Genomic_DNA"/>
</dbReference>
<proteinExistence type="predicted"/>
<evidence type="ECO:0000313" key="2">
    <source>
        <dbReference type="Proteomes" id="UP000256748"/>
    </source>
</evidence>
<name>A0A3E1C047_RHILT</name>
<reference evidence="1 2" key="1">
    <citation type="submission" date="2017-03" db="EMBL/GenBank/DDBJ databases">
        <title>Genome analysis of Rhizobial strains effectives or ineffectives for nitrogen fixation isolated from bean seeds.</title>
        <authorList>
            <person name="Peralta H."/>
            <person name="Aguilar-Vera A."/>
            <person name="Mora Y."/>
            <person name="Vargas-Lagunas C."/>
            <person name="Girard L."/>
            <person name="Mora J."/>
        </authorList>
    </citation>
    <scope>NUCLEOTIDE SEQUENCE [LARGE SCALE GENOMIC DNA]</scope>
    <source>
        <strain evidence="1 2">CCGM5</strain>
    </source>
</reference>
<evidence type="ECO:0000313" key="1">
    <source>
        <dbReference type="EMBL" id="RFC01123.1"/>
    </source>
</evidence>
<organism evidence="1 2">
    <name type="scientific">Rhizobium leguminosarum bv. trifolii</name>
    <dbReference type="NCBI Taxonomy" id="386"/>
    <lineage>
        <taxon>Bacteria</taxon>
        <taxon>Pseudomonadati</taxon>
        <taxon>Pseudomonadota</taxon>
        <taxon>Alphaproteobacteria</taxon>
        <taxon>Hyphomicrobiales</taxon>
        <taxon>Rhizobiaceae</taxon>
        <taxon>Rhizobium/Agrobacterium group</taxon>
        <taxon>Rhizobium</taxon>
    </lineage>
</organism>
<comment type="caution">
    <text evidence="1">The sequence shown here is derived from an EMBL/GenBank/DDBJ whole genome shotgun (WGS) entry which is preliminary data.</text>
</comment>
<gene>
    <name evidence="1" type="ORF">B5K10_02040</name>
</gene>